<evidence type="ECO:0000313" key="2">
    <source>
        <dbReference type="EMBL" id="QXR76987.1"/>
    </source>
</evidence>
<keyword evidence="1" id="KW-1133">Transmembrane helix</keyword>
<reference evidence="2" key="1">
    <citation type="submission" date="2018-04" db="EMBL/GenBank/DDBJ databases">
        <authorList>
            <person name="Bell R."/>
        </authorList>
    </citation>
    <scope>NUCLEOTIDE SEQUENCE</scope>
    <source>
        <strain evidence="2">CFSAN058540</strain>
    </source>
</reference>
<dbReference type="RefSeq" id="WP_170876546.1">
    <property type="nucleotide sequence ID" value="NZ_CP077710.1"/>
</dbReference>
<dbReference type="AlphaFoldDB" id="A0A8F6XW21"/>
<organism evidence="2">
    <name type="scientific">Salmonella enterica I</name>
    <dbReference type="NCBI Taxonomy" id="59201"/>
    <lineage>
        <taxon>Bacteria</taxon>
        <taxon>Pseudomonadati</taxon>
        <taxon>Pseudomonadota</taxon>
        <taxon>Gammaproteobacteria</taxon>
        <taxon>Enterobacterales</taxon>
        <taxon>Enterobacteriaceae</taxon>
        <taxon>Salmonella</taxon>
    </lineage>
</organism>
<feature type="transmembrane region" description="Helical" evidence="1">
    <location>
        <begin position="12"/>
        <end position="33"/>
    </location>
</feature>
<sequence length="49" mass="5697">MGFDIECYSRRALIVFTAVVNMVGWLIVAMILWGGYEFINWISIIKEVK</sequence>
<proteinExistence type="predicted"/>
<reference evidence="2" key="2">
    <citation type="submission" date="2021-05" db="EMBL/GenBank/DDBJ databases">
        <title>Whole genome sequencing of cultured pathogen.</title>
        <authorList>
            <person name="Hoffmann M."/>
            <person name="Balkey M."/>
            <person name="Luo Y."/>
        </authorList>
    </citation>
    <scope>NUCLEOTIDE SEQUENCE</scope>
    <source>
        <strain evidence="2">CFSAN058540</strain>
    </source>
</reference>
<accession>A0A8F6XW21</accession>
<name>A0A8F6XW21_SALET</name>
<keyword evidence="1" id="KW-0812">Transmembrane</keyword>
<protein>
    <submittedName>
        <fullName evidence="2">Uncharacterized protein</fullName>
    </submittedName>
</protein>
<gene>
    <name evidence="2" type="ORF">DAX88_022230</name>
</gene>
<keyword evidence="1" id="KW-0472">Membrane</keyword>
<evidence type="ECO:0000256" key="1">
    <source>
        <dbReference type="SAM" id="Phobius"/>
    </source>
</evidence>
<dbReference type="EMBL" id="CP077710">
    <property type="protein sequence ID" value="QXR76987.1"/>
    <property type="molecule type" value="Genomic_DNA"/>
</dbReference>